<feature type="region of interest" description="Disordered" evidence="1">
    <location>
        <begin position="16"/>
        <end position="208"/>
    </location>
</feature>
<comment type="caution">
    <text evidence="2">The sequence shown here is derived from an EMBL/GenBank/DDBJ whole genome shotgun (WGS) entry which is preliminary data.</text>
</comment>
<proteinExistence type="predicted"/>
<organism evidence="2 3">
    <name type="scientific">Mycena alexandri</name>
    <dbReference type="NCBI Taxonomy" id="1745969"/>
    <lineage>
        <taxon>Eukaryota</taxon>
        <taxon>Fungi</taxon>
        <taxon>Dikarya</taxon>
        <taxon>Basidiomycota</taxon>
        <taxon>Agaricomycotina</taxon>
        <taxon>Agaricomycetes</taxon>
        <taxon>Agaricomycetidae</taxon>
        <taxon>Agaricales</taxon>
        <taxon>Marasmiineae</taxon>
        <taxon>Mycenaceae</taxon>
        <taxon>Mycena</taxon>
    </lineage>
</organism>
<keyword evidence="3" id="KW-1185">Reference proteome</keyword>
<sequence>MSPLSVPLQCHVLFVPSHDRDRSYNEPQQPKRQHLKKHQPKTAPKKKAPAAAKKKPASKAAKHLVPSKEENQLEDESDGTPPPPHDDTPPPPEDTPPPPPEDAPPPPPDNTPPPPPDDTPAPPPEKPADTTPLHTDKPIDSSGAQGDKGDKGDERDQGDKGDKGIANPHGGGDPSLLLDGASWAGRNPDAVPQPPPKAPQQKSEISEAEKATMKLNRELKAKEKEEYLNEVAAFDKILKAKAQELAERFDKKADHRAPGQKIRPPELQRLLKQSPEYQDMTEEEEALLLNEHAEFKGVKKSGHP</sequence>
<gene>
    <name evidence="2" type="ORF">C8F04DRAFT_1276056</name>
</gene>
<evidence type="ECO:0000313" key="3">
    <source>
        <dbReference type="Proteomes" id="UP001218188"/>
    </source>
</evidence>
<accession>A0AAD6S459</accession>
<dbReference type="Proteomes" id="UP001218188">
    <property type="component" value="Unassembled WGS sequence"/>
</dbReference>
<name>A0AAD6S459_9AGAR</name>
<feature type="compositionally biased region" description="Basic residues" evidence="1">
    <location>
        <begin position="31"/>
        <end position="62"/>
    </location>
</feature>
<feature type="compositionally biased region" description="Basic and acidic residues" evidence="1">
    <location>
        <begin position="147"/>
        <end position="163"/>
    </location>
</feature>
<dbReference type="AlphaFoldDB" id="A0AAD6S459"/>
<reference evidence="2" key="1">
    <citation type="submission" date="2023-03" db="EMBL/GenBank/DDBJ databases">
        <title>Massive genome expansion in bonnet fungi (Mycena s.s.) driven by repeated elements and novel gene families across ecological guilds.</title>
        <authorList>
            <consortium name="Lawrence Berkeley National Laboratory"/>
            <person name="Harder C.B."/>
            <person name="Miyauchi S."/>
            <person name="Viragh M."/>
            <person name="Kuo A."/>
            <person name="Thoen E."/>
            <person name="Andreopoulos B."/>
            <person name="Lu D."/>
            <person name="Skrede I."/>
            <person name="Drula E."/>
            <person name="Henrissat B."/>
            <person name="Morin E."/>
            <person name="Kohler A."/>
            <person name="Barry K."/>
            <person name="LaButti K."/>
            <person name="Morin E."/>
            <person name="Salamov A."/>
            <person name="Lipzen A."/>
            <person name="Mereny Z."/>
            <person name="Hegedus B."/>
            <person name="Baldrian P."/>
            <person name="Stursova M."/>
            <person name="Weitz H."/>
            <person name="Taylor A."/>
            <person name="Grigoriev I.V."/>
            <person name="Nagy L.G."/>
            <person name="Martin F."/>
            <person name="Kauserud H."/>
        </authorList>
    </citation>
    <scope>NUCLEOTIDE SEQUENCE</scope>
    <source>
        <strain evidence="2">CBHHK200</strain>
    </source>
</reference>
<protein>
    <submittedName>
        <fullName evidence="2">Uncharacterized protein</fullName>
    </submittedName>
</protein>
<evidence type="ECO:0000256" key="1">
    <source>
        <dbReference type="SAM" id="MobiDB-lite"/>
    </source>
</evidence>
<evidence type="ECO:0000313" key="2">
    <source>
        <dbReference type="EMBL" id="KAJ7019600.1"/>
    </source>
</evidence>
<feature type="compositionally biased region" description="Pro residues" evidence="1">
    <location>
        <begin position="89"/>
        <end position="125"/>
    </location>
</feature>
<dbReference type="EMBL" id="JARJCM010000288">
    <property type="protein sequence ID" value="KAJ7019600.1"/>
    <property type="molecule type" value="Genomic_DNA"/>
</dbReference>